<dbReference type="Proteomes" id="UP000516645">
    <property type="component" value="Segment"/>
</dbReference>
<feature type="transmembrane region" description="Helical" evidence="1">
    <location>
        <begin position="82"/>
        <end position="102"/>
    </location>
</feature>
<dbReference type="EMBL" id="MT771343">
    <property type="protein sequence ID" value="QOC56044.1"/>
    <property type="molecule type" value="Genomic_DNA"/>
</dbReference>
<evidence type="ECO:0000313" key="3">
    <source>
        <dbReference type="Proteomes" id="UP000516645"/>
    </source>
</evidence>
<feature type="transmembrane region" description="Helical" evidence="1">
    <location>
        <begin position="114"/>
        <end position="137"/>
    </location>
</feature>
<protein>
    <submittedName>
        <fullName evidence="2">Holin</fullName>
    </submittedName>
</protein>
<organism evidence="2 3">
    <name type="scientific">Gordonia phage Clown</name>
    <dbReference type="NCBI Taxonomy" id="2759393"/>
    <lineage>
        <taxon>Viruses</taxon>
        <taxon>Duplodnaviria</taxon>
        <taxon>Heunggongvirae</taxon>
        <taxon>Uroviricota</taxon>
        <taxon>Caudoviricetes</taxon>
        <taxon>Stackebrandtviridae</taxon>
        <taxon>Frickvirinae</taxon>
        <taxon>Clownvirus</taxon>
        <taxon>Clownvirus clown</taxon>
    </lineage>
</organism>
<reference evidence="2 3" key="1">
    <citation type="submission" date="2020-07" db="EMBL/GenBank/DDBJ databases">
        <authorList>
            <person name="Bortz R.L."/>
            <person name="Bai C."/>
            <person name="Brody A."/>
            <person name="Douse D."/>
            <person name="Feder N.M."/>
            <person name="Fischer E."/>
            <person name="Kim I."/>
            <person name="Kornbau S."/>
            <person name="Malek C.E."/>
            <person name="Menendez J.A."/>
            <person name="Moore R.J."/>
            <person name="Pinkovsky V.I."/>
            <person name="Raghavan D."/>
            <person name="Reznik A.S."/>
            <person name="Sciarra A.R."/>
            <person name="Starinsky S.F."/>
            <person name="Vaughan O."/>
            <person name="Walker S.E."/>
            <person name="Wiemann J."/>
            <person name="Butela K.A."/>
            <person name="Garlena R.A."/>
            <person name="Russell D.A."/>
            <person name="Pope W.H."/>
            <person name="Jacobs-Sera D."/>
            <person name="Hatfull G.F."/>
        </authorList>
    </citation>
    <scope>NUCLEOTIDE SEQUENCE [LARGE SCALE GENOMIC DNA]</scope>
</reference>
<dbReference type="GeneID" id="65128376"/>
<name>A0A7L7SQ01_9CAUD</name>
<proteinExistence type="predicted"/>
<dbReference type="InterPro" id="IPR020109">
    <property type="entry name" value="Holin_r1t"/>
</dbReference>
<keyword evidence="3" id="KW-1185">Reference proteome</keyword>
<gene>
    <name evidence="2" type="primary">46</name>
    <name evidence="2" type="ORF">SEA_CLOWN_46</name>
</gene>
<accession>A0A7L7SQ01</accession>
<evidence type="ECO:0000256" key="1">
    <source>
        <dbReference type="SAM" id="Phobius"/>
    </source>
</evidence>
<keyword evidence="1" id="KW-1133">Transmembrane helix</keyword>
<evidence type="ECO:0000313" key="2">
    <source>
        <dbReference type="EMBL" id="QOC56044.1"/>
    </source>
</evidence>
<keyword evidence="1" id="KW-0472">Membrane</keyword>
<feature type="transmembrane region" description="Helical" evidence="1">
    <location>
        <begin position="49"/>
        <end position="70"/>
    </location>
</feature>
<dbReference type="Pfam" id="PF16945">
    <property type="entry name" value="Phage_r1t_holin"/>
    <property type="match status" value="1"/>
</dbReference>
<dbReference type="KEGG" id="vg:65128376"/>
<dbReference type="RefSeq" id="YP_010110086.1">
    <property type="nucleotide sequence ID" value="NC_055867.1"/>
</dbReference>
<sequence>MTMSVPTTPIAAGGLSAFVADVAERAIKTFAQNLTLFLVAGVSVVSVAWSTALQSAALATLATVLIALVDSRLSSPNPYVEALIRAGRTFVATVVGAIPAVIDAEHAVTFASINWTAVAGFAGTAALLSLLTSLASLPVGPKGSPSLVGAPVIDGEVVAVRDDTVG</sequence>
<keyword evidence="1" id="KW-0812">Transmembrane</keyword>